<dbReference type="HOGENOM" id="CLU_2475077_0_0_1"/>
<dbReference type="RefSeq" id="XP_003338849.2">
    <property type="nucleotide sequence ID" value="XM_003338801.2"/>
</dbReference>
<keyword evidence="3" id="KW-1185">Reference proteome</keyword>
<proteinExistence type="predicted"/>
<evidence type="ECO:0000313" key="2">
    <source>
        <dbReference type="EMBL" id="EFP94430.2"/>
    </source>
</evidence>
<dbReference type="KEGG" id="pgr:PGTG_20386"/>
<reference key="1">
    <citation type="submission" date="2007-01" db="EMBL/GenBank/DDBJ databases">
        <title>The Genome Sequence of Puccinia graminis f. sp. tritici Strain CRL 75-36-700-3.</title>
        <authorList>
            <consortium name="The Broad Institute Genome Sequencing Platform"/>
            <person name="Birren B."/>
            <person name="Lander E."/>
            <person name="Galagan J."/>
            <person name="Nusbaum C."/>
            <person name="Devon K."/>
            <person name="Cuomo C."/>
            <person name="Jaffe D."/>
            <person name="Butler J."/>
            <person name="Alvarez P."/>
            <person name="Gnerre S."/>
            <person name="Grabherr M."/>
            <person name="Mauceli E."/>
            <person name="Brockman W."/>
            <person name="Young S."/>
            <person name="LaButti K."/>
            <person name="Sykes S."/>
            <person name="DeCaprio D."/>
            <person name="Crawford M."/>
            <person name="Koehrsen M."/>
            <person name="Engels R."/>
            <person name="Montgomery P."/>
            <person name="Pearson M."/>
            <person name="Howarth C."/>
            <person name="Larson L."/>
            <person name="White J."/>
            <person name="Zeng Q."/>
            <person name="Kodira C."/>
            <person name="Yandava C."/>
            <person name="Alvarado L."/>
            <person name="O'Leary S."/>
            <person name="Szabo L."/>
            <person name="Dean R."/>
            <person name="Schein J."/>
        </authorList>
    </citation>
    <scope>NUCLEOTIDE SEQUENCE</scope>
    <source>
        <strain>CRL 75-36-700-3</strain>
    </source>
</reference>
<organism evidence="2 3">
    <name type="scientific">Puccinia graminis f. sp. tritici (strain CRL 75-36-700-3 / race SCCL)</name>
    <name type="common">Black stem rust fungus</name>
    <dbReference type="NCBI Taxonomy" id="418459"/>
    <lineage>
        <taxon>Eukaryota</taxon>
        <taxon>Fungi</taxon>
        <taxon>Dikarya</taxon>
        <taxon>Basidiomycota</taxon>
        <taxon>Pucciniomycotina</taxon>
        <taxon>Pucciniomycetes</taxon>
        <taxon>Pucciniales</taxon>
        <taxon>Pucciniaceae</taxon>
        <taxon>Puccinia</taxon>
    </lineage>
</organism>
<feature type="compositionally biased region" description="Basic residues" evidence="1">
    <location>
        <begin position="44"/>
        <end position="53"/>
    </location>
</feature>
<dbReference type="AlphaFoldDB" id="E3NXY1"/>
<accession>E3NXY1</accession>
<reference evidence="3" key="2">
    <citation type="journal article" date="2011" name="Proc. Natl. Acad. Sci. U.S.A.">
        <title>Obligate biotrophy features unraveled by the genomic analysis of rust fungi.</title>
        <authorList>
            <person name="Duplessis S."/>
            <person name="Cuomo C.A."/>
            <person name="Lin Y.-C."/>
            <person name="Aerts A."/>
            <person name="Tisserant E."/>
            <person name="Veneault-Fourrey C."/>
            <person name="Joly D.L."/>
            <person name="Hacquard S."/>
            <person name="Amselem J."/>
            <person name="Cantarel B.L."/>
            <person name="Chiu R."/>
            <person name="Coutinho P.M."/>
            <person name="Feau N."/>
            <person name="Field M."/>
            <person name="Frey P."/>
            <person name="Gelhaye E."/>
            <person name="Goldberg J."/>
            <person name="Grabherr M.G."/>
            <person name="Kodira C.D."/>
            <person name="Kohler A."/>
            <person name="Kuees U."/>
            <person name="Lindquist E.A."/>
            <person name="Lucas S.M."/>
            <person name="Mago R."/>
            <person name="Mauceli E."/>
            <person name="Morin E."/>
            <person name="Murat C."/>
            <person name="Pangilinan J.L."/>
            <person name="Park R."/>
            <person name="Pearson M."/>
            <person name="Quesneville H."/>
            <person name="Rouhier N."/>
            <person name="Sakthikumar S."/>
            <person name="Salamov A.A."/>
            <person name="Schmutz J."/>
            <person name="Selles B."/>
            <person name="Shapiro H."/>
            <person name="Tanguay P."/>
            <person name="Tuskan G.A."/>
            <person name="Henrissat B."/>
            <person name="Van de Peer Y."/>
            <person name="Rouze P."/>
            <person name="Ellis J.G."/>
            <person name="Dodds P.N."/>
            <person name="Schein J.E."/>
            <person name="Zhong S."/>
            <person name="Hamelin R.C."/>
            <person name="Grigoriev I.V."/>
            <person name="Szabo L.J."/>
            <person name="Martin F."/>
        </authorList>
    </citation>
    <scope>NUCLEOTIDE SEQUENCE [LARGE SCALE GENOMIC DNA]</scope>
    <source>
        <strain evidence="3">CRL 75-36-700-3 / race SCCL</strain>
    </source>
</reference>
<protein>
    <submittedName>
        <fullName evidence="2">Uncharacterized protein</fullName>
    </submittedName>
</protein>
<dbReference type="EMBL" id="DS989993">
    <property type="protein sequence ID" value="EFP94430.2"/>
    <property type="molecule type" value="Genomic_DNA"/>
</dbReference>
<sequence length="88" mass="9960">KLMFYWPIRGRLPLDSKPCARDEASRSSSWDKVDAPGQGFTRFKSSKASRSHRLGSSAGMKVTDEKIKNLQRMVVNWKMSPLSLTTQS</sequence>
<feature type="region of interest" description="Disordered" evidence="1">
    <location>
        <begin position="41"/>
        <end position="60"/>
    </location>
</feature>
<evidence type="ECO:0000313" key="3">
    <source>
        <dbReference type="Proteomes" id="UP000008783"/>
    </source>
</evidence>
<evidence type="ECO:0000256" key="1">
    <source>
        <dbReference type="SAM" id="MobiDB-lite"/>
    </source>
</evidence>
<dbReference type="Proteomes" id="UP000008783">
    <property type="component" value="Unassembled WGS sequence"/>
</dbReference>
<feature type="non-terminal residue" evidence="2">
    <location>
        <position position="1"/>
    </location>
</feature>
<name>E3NXY1_PUCGT</name>
<feature type="non-terminal residue" evidence="2">
    <location>
        <position position="88"/>
    </location>
</feature>
<dbReference type="VEuPathDB" id="FungiDB:PGTG_20386"/>
<dbReference type="GeneID" id="10527722"/>
<gene>
    <name evidence="2" type="ORF">PGTG_20386</name>
</gene>
<dbReference type="InParanoid" id="E3NXY1"/>